<keyword evidence="3 4" id="KW-0732">Signal</keyword>
<evidence type="ECO:0000256" key="3">
    <source>
        <dbReference type="ARBA" id="ARBA00022729"/>
    </source>
</evidence>
<dbReference type="EMBL" id="RQHV01000029">
    <property type="protein sequence ID" value="TGN13405.1"/>
    <property type="molecule type" value="Genomic_DNA"/>
</dbReference>
<dbReference type="Pfam" id="PF03480">
    <property type="entry name" value="DctP"/>
    <property type="match status" value="1"/>
</dbReference>
<dbReference type="InterPro" id="IPR018389">
    <property type="entry name" value="DctP_fam"/>
</dbReference>
<organism evidence="5 6">
    <name type="scientific">Leptospira ilyithenensis</name>
    <dbReference type="NCBI Taxonomy" id="2484901"/>
    <lineage>
        <taxon>Bacteria</taxon>
        <taxon>Pseudomonadati</taxon>
        <taxon>Spirochaetota</taxon>
        <taxon>Spirochaetia</taxon>
        <taxon>Leptospirales</taxon>
        <taxon>Leptospiraceae</taxon>
        <taxon>Leptospira</taxon>
    </lineage>
</organism>
<evidence type="ECO:0000256" key="2">
    <source>
        <dbReference type="ARBA" id="ARBA00022448"/>
    </source>
</evidence>
<dbReference type="Gene3D" id="3.40.190.170">
    <property type="entry name" value="Bacterial extracellular solute-binding protein, family 7"/>
    <property type="match status" value="1"/>
</dbReference>
<name>A0A4R9LTH0_9LEPT</name>
<dbReference type="AlphaFoldDB" id="A0A4R9LTH0"/>
<dbReference type="OrthoDB" id="89872at2"/>
<dbReference type="PIRSF" id="PIRSF006470">
    <property type="entry name" value="DctB"/>
    <property type="match status" value="1"/>
</dbReference>
<evidence type="ECO:0000313" key="6">
    <source>
        <dbReference type="Proteomes" id="UP000298264"/>
    </source>
</evidence>
<protein>
    <submittedName>
        <fullName evidence="5">C4-dicarboxylate ABC transporter substrate-binding protein</fullName>
    </submittedName>
</protein>
<dbReference type="CDD" id="cd13670">
    <property type="entry name" value="PBP2_TRAP_Tp0957_like"/>
    <property type="match status" value="1"/>
</dbReference>
<dbReference type="InterPro" id="IPR038404">
    <property type="entry name" value="TRAP_DctP_sf"/>
</dbReference>
<dbReference type="NCBIfam" id="NF037995">
    <property type="entry name" value="TRAP_S1"/>
    <property type="match status" value="1"/>
</dbReference>
<dbReference type="InterPro" id="IPR004682">
    <property type="entry name" value="TRAP_DctP"/>
</dbReference>
<evidence type="ECO:0000256" key="4">
    <source>
        <dbReference type="SAM" id="SignalP"/>
    </source>
</evidence>
<reference evidence="5" key="1">
    <citation type="journal article" date="2019" name="PLoS Negl. Trop. Dis.">
        <title>Revisiting the worldwide diversity of Leptospira species in the environment.</title>
        <authorList>
            <person name="Vincent A.T."/>
            <person name="Schiettekatte O."/>
            <person name="Bourhy P."/>
            <person name="Veyrier F.J."/>
            <person name="Picardeau M."/>
        </authorList>
    </citation>
    <scope>NUCLEOTIDE SEQUENCE [LARGE SCALE GENOMIC DNA]</scope>
    <source>
        <strain evidence="5">201400974</strain>
    </source>
</reference>
<feature type="signal peptide" evidence="4">
    <location>
        <begin position="1"/>
        <end position="20"/>
    </location>
</feature>
<proteinExistence type="inferred from homology"/>
<comment type="similarity">
    <text evidence="1">Belongs to the bacterial solute-binding protein 7 family.</text>
</comment>
<dbReference type="Proteomes" id="UP000298264">
    <property type="component" value="Unassembled WGS sequence"/>
</dbReference>
<dbReference type="GO" id="GO:0030288">
    <property type="term" value="C:outer membrane-bounded periplasmic space"/>
    <property type="evidence" value="ECO:0007669"/>
    <property type="project" value="InterPro"/>
</dbReference>
<feature type="chain" id="PRO_5020790850" evidence="4">
    <location>
        <begin position="21"/>
        <end position="337"/>
    </location>
</feature>
<sequence>MIKKHVITSVLCAVITLATAGAISAQTTTVKLATVAPEGSPWTNELAKIKKKIDSESGGQIKIKVYPGGQMGGENEILQQVIRGKLQGAGLTAGALANTIKELNVLEIPYLFNSYSQADCVLDDHLQEDFRKLFESKGLIFVTWAENGYRSIGTKSKLVKTPDDLKGVKIRIQESPVHIAYWKALGVSGIPIAIPEVLPSLQTGVVEGFDNTPLFTLAAEWQTAIKFFSLTRHIYQPAAIVYSKKFWDTLNDDQRKILMGEGNGLAPSARVAVRAIEKNMIATLKKADVQVYEPSSSELASFKATANTVANQIVGKIGGQSKQIYDKIQKAKAACGN</sequence>
<dbReference type="RefSeq" id="WP_135763129.1">
    <property type="nucleotide sequence ID" value="NZ_RQHV01000029.1"/>
</dbReference>
<evidence type="ECO:0000256" key="1">
    <source>
        <dbReference type="ARBA" id="ARBA00009023"/>
    </source>
</evidence>
<keyword evidence="6" id="KW-1185">Reference proteome</keyword>
<comment type="caution">
    <text evidence="5">The sequence shown here is derived from an EMBL/GenBank/DDBJ whole genome shotgun (WGS) entry which is preliminary data.</text>
</comment>
<dbReference type="GO" id="GO:0055085">
    <property type="term" value="P:transmembrane transport"/>
    <property type="evidence" value="ECO:0007669"/>
    <property type="project" value="InterPro"/>
</dbReference>
<accession>A0A4R9LTH0</accession>
<gene>
    <name evidence="5" type="ORF">EHS11_04010</name>
</gene>
<dbReference type="PANTHER" id="PTHR33376:SF7">
    <property type="entry name" value="C4-DICARBOXYLATE-BINDING PROTEIN DCTB"/>
    <property type="match status" value="1"/>
</dbReference>
<dbReference type="PANTHER" id="PTHR33376">
    <property type="match status" value="1"/>
</dbReference>
<keyword evidence="2" id="KW-0813">Transport</keyword>
<evidence type="ECO:0000313" key="5">
    <source>
        <dbReference type="EMBL" id="TGN13405.1"/>
    </source>
</evidence>